<dbReference type="Proteomes" id="UP000028730">
    <property type="component" value="Unassembled WGS sequence"/>
</dbReference>
<feature type="transmembrane region" description="Helical" evidence="7">
    <location>
        <begin position="87"/>
        <end position="109"/>
    </location>
</feature>
<proteinExistence type="predicted"/>
<comment type="catalytic activity">
    <reaction evidence="1">
        <text>ATP + protein L-histidine = ADP + protein N-phospho-L-histidine.</text>
        <dbReference type="EC" id="2.7.13.3"/>
    </reaction>
</comment>
<dbReference type="EMBL" id="ATLK01000001">
    <property type="protein sequence ID" value="KFF31576.1"/>
    <property type="molecule type" value="Genomic_DNA"/>
</dbReference>
<evidence type="ECO:0000313" key="8">
    <source>
        <dbReference type="EMBL" id="KFF31576.1"/>
    </source>
</evidence>
<keyword evidence="7" id="KW-0812">Transmembrane</keyword>
<dbReference type="GO" id="GO:0000160">
    <property type="term" value="P:phosphorelay signal transduction system"/>
    <property type="evidence" value="ECO:0007669"/>
    <property type="project" value="UniProtKB-KW"/>
</dbReference>
<name>A0A080N3J4_9BIFI</name>
<dbReference type="AlphaFoldDB" id="A0A080N3J4"/>
<dbReference type="PANTHER" id="PTHR24421:SF10">
    <property type="entry name" value="NITRATE_NITRITE SENSOR PROTEIN NARQ"/>
    <property type="match status" value="1"/>
</dbReference>
<feature type="region of interest" description="Disordered" evidence="6">
    <location>
        <begin position="1"/>
        <end position="21"/>
    </location>
</feature>
<dbReference type="GO" id="GO:0004673">
    <property type="term" value="F:protein histidine kinase activity"/>
    <property type="evidence" value="ECO:0007669"/>
    <property type="project" value="UniProtKB-EC"/>
</dbReference>
<organism evidence="8 9">
    <name type="scientific">Bifidobacterium bombi DSM 19703</name>
    <dbReference type="NCBI Taxonomy" id="1341695"/>
    <lineage>
        <taxon>Bacteria</taxon>
        <taxon>Bacillati</taxon>
        <taxon>Actinomycetota</taxon>
        <taxon>Actinomycetes</taxon>
        <taxon>Bifidobacteriales</taxon>
        <taxon>Bifidobacteriaceae</taxon>
        <taxon>Bifidobacterium</taxon>
    </lineage>
</organism>
<evidence type="ECO:0000256" key="5">
    <source>
        <dbReference type="ARBA" id="ARBA00023012"/>
    </source>
</evidence>
<dbReference type="InterPro" id="IPR036890">
    <property type="entry name" value="HATPase_C_sf"/>
</dbReference>
<dbReference type="CDD" id="cd16917">
    <property type="entry name" value="HATPase_UhpB-NarQ-NarX-like"/>
    <property type="match status" value="1"/>
</dbReference>
<sequence length="490" mass="53548">MTGPASGHERIVPQRDGESGEVPVHTKWLCTITMMVFGLLLDIVQPAMQTNQYSQGTVGFNWCIFSFLVGLVAIIIIPYRSKYPEQMFWVACLLVVIFPLDSLLAIMMFTSTLARRNQRAVAIRSTIMVTAVSLWSQLRDARQAPNASVWKIFFSEPRDDKEAPIIVTTNQTTINWAATIVTLSAIAVATLIGLYIRSRASLDVANLKTDETQNHAATLENALSSKQVSEAIAAEAHDTLAHSLTLISLNANVVVIQAEQLRRQMEAGDAQRNPDRPAVDYDNIRDTAASIHEKATDIQRQAKNALNDAHSIIGMLKNPRTALQALAPNDETSMTRESLEGLINDAKASGMKIATWIDIHQLSELNPTISKVAYRAVQEGLTNARRHAPGQEVSLELTAAPQLGVHIHISNETAGGHGLAEVSQGGRTDATNWPMQEQQPDTGGNGLPGLKERARAVGGKCEYGVDSRRHFTLEMSLPWLSNTAEPVKPS</sequence>
<evidence type="ECO:0000256" key="7">
    <source>
        <dbReference type="SAM" id="Phobius"/>
    </source>
</evidence>
<dbReference type="InterPro" id="IPR050482">
    <property type="entry name" value="Sensor_HK_TwoCompSys"/>
</dbReference>
<dbReference type="STRING" id="1341695.BBOMB_0958"/>
<keyword evidence="7" id="KW-0472">Membrane</keyword>
<evidence type="ECO:0000256" key="2">
    <source>
        <dbReference type="ARBA" id="ARBA00012438"/>
    </source>
</evidence>
<keyword evidence="7" id="KW-1133">Transmembrane helix</keyword>
<feature type="compositionally biased region" description="Basic and acidic residues" evidence="6">
    <location>
        <begin position="7"/>
        <end position="18"/>
    </location>
</feature>
<dbReference type="EC" id="2.7.13.3" evidence="2"/>
<evidence type="ECO:0000313" key="9">
    <source>
        <dbReference type="Proteomes" id="UP000028730"/>
    </source>
</evidence>
<evidence type="ECO:0000256" key="1">
    <source>
        <dbReference type="ARBA" id="ARBA00000085"/>
    </source>
</evidence>
<feature type="transmembrane region" description="Helical" evidence="7">
    <location>
        <begin position="174"/>
        <end position="196"/>
    </location>
</feature>
<keyword evidence="3" id="KW-0808">Transferase</keyword>
<gene>
    <name evidence="8" type="ORF">BBOMB_0958</name>
</gene>
<evidence type="ECO:0000256" key="4">
    <source>
        <dbReference type="ARBA" id="ARBA00022777"/>
    </source>
</evidence>
<protein>
    <recommendedName>
        <fullName evidence="2">histidine kinase</fullName>
        <ecNumber evidence="2">2.7.13.3</ecNumber>
    </recommendedName>
</protein>
<keyword evidence="4 8" id="KW-0418">Kinase</keyword>
<keyword evidence="5" id="KW-0902">Two-component regulatory system</keyword>
<dbReference type="Gene3D" id="3.30.565.10">
    <property type="entry name" value="Histidine kinase-like ATPase, C-terminal domain"/>
    <property type="match status" value="1"/>
</dbReference>
<evidence type="ECO:0000256" key="3">
    <source>
        <dbReference type="ARBA" id="ARBA00022679"/>
    </source>
</evidence>
<keyword evidence="9" id="KW-1185">Reference proteome</keyword>
<reference evidence="8 9" key="1">
    <citation type="journal article" date="2014" name="Appl. Environ. Microbiol.">
        <title>Genomic encyclopedia of type strains of the genus Bifidobacterium.</title>
        <authorList>
            <person name="Milani C."/>
            <person name="Lugli G.A."/>
            <person name="Duranti S."/>
            <person name="Turroni F."/>
            <person name="Bottacini F."/>
            <person name="Mangifesta M."/>
            <person name="Sanchez B."/>
            <person name="Viappiani A."/>
            <person name="Mancabelli L."/>
            <person name="Taminiau B."/>
            <person name="Delcenserie V."/>
            <person name="Barrangou R."/>
            <person name="Margolles A."/>
            <person name="van Sinderen D."/>
            <person name="Ventura M."/>
        </authorList>
    </citation>
    <scope>NUCLEOTIDE SEQUENCE [LARGE SCALE GENOMIC DNA]</scope>
    <source>
        <strain evidence="8 9">DSM 19703</strain>
    </source>
</reference>
<feature type="transmembrane region" description="Helical" evidence="7">
    <location>
        <begin position="56"/>
        <end position="81"/>
    </location>
</feature>
<accession>A0A080N3J4</accession>
<dbReference type="eggNOG" id="COG4585">
    <property type="taxonomic scope" value="Bacteria"/>
</dbReference>
<evidence type="ECO:0000256" key="6">
    <source>
        <dbReference type="SAM" id="MobiDB-lite"/>
    </source>
</evidence>
<comment type="caution">
    <text evidence="8">The sequence shown here is derived from an EMBL/GenBank/DDBJ whole genome shotgun (WGS) entry which is preliminary data.</text>
</comment>
<dbReference type="PANTHER" id="PTHR24421">
    <property type="entry name" value="NITRATE/NITRITE SENSOR PROTEIN NARX-RELATED"/>
    <property type="match status" value="1"/>
</dbReference>